<evidence type="ECO:0000256" key="2">
    <source>
        <dbReference type="ARBA" id="ARBA00022679"/>
    </source>
</evidence>
<keyword evidence="1" id="KW-0328">Glycosyltransferase</keyword>
<dbReference type="RefSeq" id="WP_394478806.1">
    <property type="nucleotide sequence ID" value="NZ_JBIGHV010000004.1"/>
</dbReference>
<dbReference type="InterPro" id="IPR008928">
    <property type="entry name" value="6-hairpin_glycosidase_sf"/>
</dbReference>
<dbReference type="InterPro" id="IPR052047">
    <property type="entry name" value="GH94_Enzymes"/>
</dbReference>
<reference evidence="6 7" key="1">
    <citation type="submission" date="2024-08" db="EMBL/GenBank/DDBJ databases">
        <authorList>
            <person name="Lu H."/>
        </authorList>
    </citation>
    <scope>NUCLEOTIDE SEQUENCE [LARGE SCALE GENOMIC DNA]</scope>
    <source>
        <strain evidence="6 7">LYH14W</strain>
    </source>
</reference>
<evidence type="ECO:0000259" key="4">
    <source>
        <dbReference type="Pfam" id="PF21250"/>
    </source>
</evidence>
<name>A0ABW7F1W5_9BURK</name>
<sequence>MTVHSIRNTAGLEAELLSHGALRRLLLAPGLLLNLFPGNELEGGPANIWLRRRDAAGWQAVPLLGPQSALSVHAEAGAFEMRGSWQDLALRLQLRLAADEATLFWHLLAENTSTAACEIAPVLVQDVGLADYGAVRTNEFYVSHYLDLQPLHDATHGVLLAARQNQAQKGLHPWLLAGSLRRAESFATDAAQVWGHAAREGLAPPALTAGLPGQRLQHEHAVVALQDAPIALAPGASVAAGFFLTLQTHHPEATSDADLARLPALLALPEAQAAEPVDMPGLPPAASLFASAPQLASLDLDAESRRQLFTGERRHEEWQDGKLLSFFSGDAAHVVLRAKELLVQRPHGHILRSGDHLLPDEGALTSTCWMGGVFHSMLTQGHVSINRLLSTQRSLLGLFRTAGLRVFVAAASDDWQLLGLPSAFEMQPQRCRWLYAHAGGLIEVTAEAGAAPDAMTFALRVLQGGPLRVRVSLNLALGGDDGAEPRKPAWVHSGDQLRITPPEGSGLAERFPEGAFVVDAPGLVIVGDDGRLYDDGVSRGEPLLVLDFAPATAVEMTLRGELLQATPPAPQPLALPHWQLAHPALAQLRDILPWYAHNALVHYLSPRGLEQYSGGGWGTRDVCQGPLEMLLALGQPAPVRDLLLRVFAAQNPDGDWPQWFMFFERERSIRAGDSHGDIVFWPLLGLAQYLIASGDAGLLDEVVAFHDGEPATLAAHVEQALALIRQRVVPGTGLAAYWHGDWNDSLQPADPALRERMCSAWTVTLHHQMLHTLATAFGRIGRSAEAAGLIAEAASVRAEFQRLLVQDDVATGYALFPEQGERELWIHPRDTRTGLRYSLLPMMHAVLDSLFTPEQARLQAELIEQHLKGPDGARLFDAPLPYRGGPSRFFQRAETSSFFGREIGIMYMHAHLRYAQMLAHLGHAEAFLQALTLAHPIALTDRVPSASRRQANCYYSSSDAAFADRYVAQAHYGRALAGEVALDGGWRIYSSGPGIALGLVIGSLLGLRLEHDALVVDPVMPAVLDGLTVQLTLADLRFELTYRVGARGHGVERVRDAAGQELPAQRRLHAYRMGALALTRPAAGSVSRWTIELG</sequence>
<dbReference type="EMBL" id="JBIGHV010000004">
    <property type="protein sequence ID" value="MFG6430496.1"/>
    <property type="molecule type" value="Genomic_DNA"/>
</dbReference>
<keyword evidence="7" id="KW-1185">Reference proteome</keyword>
<dbReference type="Gene3D" id="2.70.98.40">
    <property type="entry name" value="Glycoside hydrolase, family 65, N-terminal domain"/>
    <property type="match status" value="1"/>
</dbReference>
<dbReference type="Proteomes" id="UP001606210">
    <property type="component" value="Unassembled WGS sequence"/>
</dbReference>
<dbReference type="Pfam" id="PF21958">
    <property type="entry name" value="SOGP_N"/>
    <property type="match status" value="1"/>
</dbReference>
<dbReference type="Pfam" id="PF21250">
    <property type="entry name" value="SOGP_2nd"/>
    <property type="match status" value="1"/>
</dbReference>
<dbReference type="InterPro" id="IPR053831">
    <property type="entry name" value="SOGP_N"/>
</dbReference>
<dbReference type="GO" id="GO:0016787">
    <property type="term" value="F:hydrolase activity"/>
    <property type="evidence" value="ECO:0007669"/>
    <property type="project" value="UniProtKB-KW"/>
</dbReference>
<dbReference type="PANTHER" id="PTHR37469">
    <property type="entry name" value="CELLOBIONIC ACID PHOSPHORYLASE-RELATED"/>
    <property type="match status" value="1"/>
</dbReference>
<dbReference type="Gene3D" id="1.50.10.10">
    <property type="match status" value="1"/>
</dbReference>
<dbReference type="InterPro" id="IPR033432">
    <property type="entry name" value="GH94_catalytic"/>
</dbReference>
<feature type="domain" description="Glycosyl hydrolase 94 catalytic" evidence="3">
    <location>
        <begin position="616"/>
        <end position="775"/>
    </location>
</feature>
<evidence type="ECO:0000313" key="7">
    <source>
        <dbReference type="Proteomes" id="UP001606210"/>
    </source>
</evidence>
<keyword evidence="2" id="KW-0808">Transferase</keyword>
<dbReference type="InterPro" id="IPR037018">
    <property type="entry name" value="GH65_N"/>
</dbReference>
<evidence type="ECO:0000259" key="5">
    <source>
        <dbReference type="Pfam" id="PF21958"/>
    </source>
</evidence>
<evidence type="ECO:0000259" key="3">
    <source>
        <dbReference type="Pfam" id="PF17167"/>
    </source>
</evidence>
<accession>A0ABW7F1W5</accession>
<comment type="caution">
    <text evidence="6">The sequence shown here is derived from an EMBL/GenBank/DDBJ whole genome shotgun (WGS) entry which is preliminary data.</text>
</comment>
<feature type="domain" description="SOGP N-terminal" evidence="5">
    <location>
        <begin position="16"/>
        <end position="241"/>
    </location>
</feature>
<organism evidence="6 7">
    <name type="scientific">Pelomonas parva</name>
    <dbReference type="NCBI Taxonomy" id="3299032"/>
    <lineage>
        <taxon>Bacteria</taxon>
        <taxon>Pseudomonadati</taxon>
        <taxon>Pseudomonadota</taxon>
        <taxon>Betaproteobacteria</taxon>
        <taxon>Burkholderiales</taxon>
        <taxon>Sphaerotilaceae</taxon>
        <taxon>Roseateles</taxon>
    </lineage>
</organism>
<keyword evidence="6" id="KW-0378">Hydrolase</keyword>
<dbReference type="PANTHER" id="PTHR37469:SF2">
    <property type="entry name" value="CELLOBIONIC ACID PHOSPHORYLASE"/>
    <property type="match status" value="1"/>
</dbReference>
<dbReference type="Pfam" id="PF17167">
    <property type="entry name" value="Glyco_hydro_94"/>
    <property type="match status" value="1"/>
</dbReference>
<evidence type="ECO:0000313" key="6">
    <source>
        <dbReference type="EMBL" id="MFG6430496.1"/>
    </source>
</evidence>
<gene>
    <name evidence="6" type="ORF">ACG00Y_11265</name>
</gene>
<dbReference type="SUPFAM" id="SSF48208">
    <property type="entry name" value="Six-hairpin glycosidases"/>
    <property type="match status" value="1"/>
</dbReference>
<dbReference type="InterPro" id="IPR012341">
    <property type="entry name" value="6hp_glycosidase-like_sf"/>
</dbReference>
<proteinExistence type="predicted"/>
<feature type="domain" description="Glycoside phosphorylase super sandwich" evidence="4">
    <location>
        <begin position="312"/>
        <end position="560"/>
    </location>
</feature>
<dbReference type="InterPro" id="IPR048771">
    <property type="entry name" value="SOGP_2nd"/>
</dbReference>
<evidence type="ECO:0000256" key="1">
    <source>
        <dbReference type="ARBA" id="ARBA00022676"/>
    </source>
</evidence>
<protein>
    <submittedName>
        <fullName evidence="6">GH36-type glycosyl hydrolase domain-containing protein</fullName>
    </submittedName>
</protein>